<dbReference type="InterPro" id="IPR048058">
    <property type="entry name" value="Rrp5_S1_rpt_hs11_sc8"/>
</dbReference>
<dbReference type="PROSITE" id="PS50126">
    <property type="entry name" value="S1"/>
    <property type="match status" value="6"/>
</dbReference>
<comment type="subcellular location">
    <subcellularLocation>
        <location evidence="1">Nucleus</location>
        <location evidence="1">Nucleolus</location>
    </subcellularLocation>
</comment>
<dbReference type="SMART" id="SM00316">
    <property type="entry name" value="S1"/>
    <property type="match status" value="6"/>
</dbReference>
<accession>A0A7M7SZ86</accession>
<dbReference type="FunFam" id="1.25.40.10:FF:000065">
    <property type="entry name" value="Programmed cell death 11"/>
    <property type="match status" value="1"/>
</dbReference>
<sequence>MFGTSNLDNLNSSTEVSHFEKLSRNGTEQDRQIEEPEEWHEPDLLDQQENATREKEEERRREVEEETRREAKKEEEKRKKIEEIDRNIQSQIDYFQEIAESLKAFACMMVDMKVVKVEIRNIKSMLQELTGKTNRDRERVREDNAREEQWKNRDGERVREDTARYKQQKNRDGERVREDTARHKQQKNRDGERVREDTARYKQQKNRDRERVREDNAREEQPKERDGGKMDAGRVILKNDYRTHVNMGEDENYTGNEYLEESDDDQAERFVDILGDDSDSGDDGFGIEERGARRIDEDSVQLDKMGEEDSRSDARISVSERDKEDLGQEKISVKATSSERVTTDVEKACSKKRMAWEKLSMGVICHLYKRAISKGNFARSVLRKLVGDDILVKSTCSGKGGRPYEQAIDPDILQYALETTYDVYGVEEHAKEKCRRECVQSIDSHCRQLFNSQTKKPSNRDGMSERKAQGTEMPPWQRLSDKEIVKVKISKVKQDGLEVIQLPGNKPAFIPKTHLSDHPDICDALLASYSEGDVIDQALTWSYSGKSRTCIVTCKPLLLNAARNKTEIVRDFSELETNMFLIGVLRHTMSYGVFVEFPNHIVGLAPKAMMSDEFVSDTSKLYEVGQTLRAKVTEVNVEKKRFLVSLKTSDCFQDDAEVYTGLAGLEAYFRDRDRAELLLKEKKEFKHVISHKVGSLVHATVRSTPGKGIICSLPHAVDAVIPQDHVHGKSPKVGDSIEACVMNIDLSSKAVTLSLKPDTIEGCKKSKSKGKKGKKAVASLAEDKGKVLMVKSEFILAQTGQGKLVYLSAKQHLNNFSVQKDAIKIGDTVTIGDSSFVDGRFLAALVKEDKPSKKKEKERKSAAVHDTSQKLVGQIVDAVVKSVKESQVNIEIEGGQGYGRIHATEVSDTMKPGSYPLEFFTIGQKVKAKVIGCRRGKRGQHLAVSHGHGALSLLELSTRKSVMEADSVPSEDQSSENEMNAFQIGQTVTCIINRFHKEILWVHLSRSLEGKIHRLNLSKHASTLENPESYFKPGQVHRAKVVRQDNEHNMLELSMSGCIATTFEVGSVVNCKVTKILENKAQVQLPYGLQGSMFATDIDDIYQENPLERFEHHKYHRCCISEASTGKHGASVSMRPSQVKKATPPSGYDLEIRTLDDLKKGQVVRGYVRHCSEKGVFVSLSSNLHGRILLKKLSAFYVKDPSAVFTVGKLLSTKVLSIDKKSGKIELSSSSKDTGLEDPVPEDQRQAGVKRKRDGTKKGKKSTEDGNDSGLGEADPLSDTEAEIITVAKKSSSDTPRLQISSGFSWGDTTTKPATSRKAGTADESDDDDDEEDEEEEEDNEPPVKTSKKDLKEEEKAQEDILYKTERALMDAERTPETPEDFDRLVASSPNSSLAWIRYMAFYLHSVDIEKARAIAERALKTINFREEQEKLNVWVAYLNLENLYGTEEEVVAVFKRALQQCEPIKVFQQLVSIYTRTSKIEQAEQLYETMVKRFKFDPDVWIGFGTFLMKHGKHDPARRLMQRSFKSLIQKDHVSVIVKFAQLEYRHAESERGKTMFENILSNYPKRTDIWSIYLDLTIKQGDTGTSRHLFERVINLKLSAKKVKFFFKRFLDFEKKYGDESTINSVKQKAVDYVESKTVVAEDS</sequence>
<evidence type="ECO:0000256" key="3">
    <source>
        <dbReference type="ARBA" id="ARBA00022737"/>
    </source>
</evidence>
<feature type="compositionally biased region" description="Basic residues" evidence="5">
    <location>
        <begin position="1248"/>
        <end position="1260"/>
    </location>
</feature>
<dbReference type="InterPro" id="IPR018379">
    <property type="entry name" value="BEN_domain"/>
</dbReference>
<feature type="compositionally biased region" description="Basic and acidic residues" evidence="5">
    <location>
        <begin position="17"/>
        <end position="43"/>
    </location>
</feature>
<feature type="domain" description="S1 motif" evidence="6">
    <location>
        <begin position="873"/>
        <end position="945"/>
    </location>
</feature>
<dbReference type="InterPro" id="IPR012340">
    <property type="entry name" value="NA-bd_OB-fold"/>
</dbReference>
<dbReference type="InParanoid" id="A0A7M7SZ86"/>
<feature type="domain" description="S1 motif" evidence="6">
    <location>
        <begin position="578"/>
        <end position="647"/>
    </location>
</feature>
<feature type="compositionally biased region" description="Basic and acidic residues" evidence="5">
    <location>
        <begin position="133"/>
        <end position="234"/>
    </location>
</feature>
<evidence type="ECO:0000313" key="8">
    <source>
        <dbReference type="Proteomes" id="UP000007110"/>
    </source>
</evidence>
<keyword evidence="2" id="KW-0698">rRNA processing</keyword>
<dbReference type="CDD" id="cd05703">
    <property type="entry name" value="S1_Rrp5_repeat_hs12_sc9"/>
    <property type="match status" value="1"/>
</dbReference>
<name>A0A7M7SZ86_STRPU</name>
<dbReference type="FunFam" id="2.40.50.140:FF:000155">
    <property type="entry name" value="rRNA biogenesis protein RRP5"/>
    <property type="match status" value="1"/>
</dbReference>
<dbReference type="PANTHER" id="PTHR23270">
    <property type="entry name" value="PROGRAMMED CELL DEATH PROTEIN 11 PRE-RRNA PROCESSING PROTEIN RRP5"/>
    <property type="match status" value="1"/>
</dbReference>
<dbReference type="PANTHER" id="PTHR23270:SF10">
    <property type="entry name" value="PROTEIN RRP5 HOMOLOG"/>
    <property type="match status" value="1"/>
</dbReference>
<dbReference type="SUPFAM" id="SSF50249">
    <property type="entry name" value="Nucleic acid-binding proteins"/>
    <property type="match status" value="6"/>
</dbReference>
<evidence type="ECO:0000256" key="2">
    <source>
        <dbReference type="ARBA" id="ARBA00022552"/>
    </source>
</evidence>
<dbReference type="GO" id="GO:0005730">
    <property type="term" value="C:nucleolus"/>
    <property type="evidence" value="ECO:0000318"/>
    <property type="project" value="GO_Central"/>
</dbReference>
<dbReference type="Gene3D" id="1.25.40.10">
    <property type="entry name" value="Tetratricopeptide repeat domain"/>
    <property type="match status" value="1"/>
</dbReference>
<dbReference type="Proteomes" id="UP000007110">
    <property type="component" value="Unassembled WGS sequence"/>
</dbReference>
<dbReference type="Pfam" id="PF23231">
    <property type="entry name" value="HAT_Syf1_CNRKL1_C"/>
    <property type="match status" value="1"/>
</dbReference>
<dbReference type="GO" id="GO:0006364">
    <property type="term" value="P:rRNA processing"/>
    <property type="evidence" value="ECO:0007669"/>
    <property type="project" value="UniProtKB-KW"/>
</dbReference>
<evidence type="ECO:0000256" key="1">
    <source>
        <dbReference type="ARBA" id="ARBA00004604"/>
    </source>
</evidence>
<feature type="region of interest" description="Disordered" evidence="5">
    <location>
        <begin position="296"/>
        <end position="327"/>
    </location>
</feature>
<dbReference type="InterPro" id="IPR045209">
    <property type="entry name" value="Rrp5"/>
</dbReference>
<feature type="domain" description="S1 motif" evidence="6">
    <location>
        <begin position="1161"/>
        <end position="1230"/>
    </location>
</feature>
<feature type="compositionally biased region" description="Polar residues" evidence="5">
    <location>
        <begin position="1"/>
        <end position="16"/>
    </location>
</feature>
<dbReference type="CDD" id="cd05702">
    <property type="entry name" value="S1_Rrp5_repeat_hs11_sc8"/>
    <property type="match status" value="1"/>
</dbReference>
<keyword evidence="4" id="KW-0539">Nucleus</keyword>
<dbReference type="SMART" id="SM01025">
    <property type="entry name" value="BEN"/>
    <property type="match status" value="1"/>
</dbReference>
<reference evidence="8" key="1">
    <citation type="submission" date="2015-02" db="EMBL/GenBank/DDBJ databases">
        <title>Genome sequencing for Strongylocentrotus purpuratus.</title>
        <authorList>
            <person name="Murali S."/>
            <person name="Liu Y."/>
            <person name="Vee V."/>
            <person name="English A."/>
            <person name="Wang M."/>
            <person name="Skinner E."/>
            <person name="Han Y."/>
            <person name="Muzny D.M."/>
            <person name="Worley K.C."/>
            <person name="Gibbs R.A."/>
        </authorList>
    </citation>
    <scope>NUCLEOTIDE SEQUENCE</scope>
</reference>
<evidence type="ECO:0000313" key="7">
    <source>
        <dbReference type="EnsemblMetazoa" id="XP_030842281"/>
    </source>
</evidence>
<dbReference type="CDD" id="cd04461">
    <property type="entry name" value="S1_Rrp5_repeat_hs8_sc7"/>
    <property type="match status" value="1"/>
</dbReference>
<feature type="domain" description="S1 motif" evidence="6">
    <location>
        <begin position="694"/>
        <end position="756"/>
    </location>
</feature>
<feature type="domain" description="S1 motif" evidence="6">
    <location>
        <begin position="985"/>
        <end position="1056"/>
    </location>
</feature>
<dbReference type="OMA" id="CRWICSH"/>
<dbReference type="InterPro" id="IPR055430">
    <property type="entry name" value="HAT_Syf1_CNRKL1_C"/>
</dbReference>
<feature type="region of interest" description="Disordered" evidence="5">
    <location>
        <begin position="1227"/>
        <end position="1358"/>
    </location>
</feature>
<dbReference type="Pfam" id="PF00575">
    <property type="entry name" value="S1"/>
    <property type="match status" value="3"/>
</dbReference>
<dbReference type="Gene3D" id="2.40.50.140">
    <property type="entry name" value="Nucleic acid-binding proteins"/>
    <property type="match status" value="6"/>
</dbReference>
<feature type="compositionally biased region" description="Acidic residues" evidence="5">
    <location>
        <begin position="1323"/>
        <end position="1341"/>
    </location>
</feature>
<feature type="region of interest" description="Disordered" evidence="5">
    <location>
        <begin position="1"/>
        <end position="80"/>
    </location>
</feature>
<evidence type="ECO:0000259" key="6">
    <source>
        <dbReference type="PROSITE" id="PS50126"/>
    </source>
</evidence>
<dbReference type="EnsemblMetazoa" id="XM_030986421">
    <property type="protein sequence ID" value="XP_030842281"/>
    <property type="gene ID" value="LOC584784"/>
</dbReference>
<feature type="compositionally biased region" description="Basic and acidic residues" evidence="5">
    <location>
        <begin position="51"/>
        <end position="80"/>
    </location>
</feature>
<dbReference type="SMART" id="SM00386">
    <property type="entry name" value="HAT"/>
    <property type="match status" value="7"/>
</dbReference>
<organism evidence="7 8">
    <name type="scientific">Strongylocentrotus purpuratus</name>
    <name type="common">Purple sea urchin</name>
    <dbReference type="NCBI Taxonomy" id="7668"/>
    <lineage>
        <taxon>Eukaryota</taxon>
        <taxon>Metazoa</taxon>
        <taxon>Echinodermata</taxon>
        <taxon>Eleutherozoa</taxon>
        <taxon>Echinozoa</taxon>
        <taxon>Echinoidea</taxon>
        <taxon>Euechinoidea</taxon>
        <taxon>Echinacea</taxon>
        <taxon>Camarodonta</taxon>
        <taxon>Echinidea</taxon>
        <taxon>Strongylocentrotidae</taxon>
        <taxon>Strongylocentrotus</taxon>
    </lineage>
</organism>
<dbReference type="KEGG" id="spu:584784"/>
<feature type="region of interest" description="Disordered" evidence="5">
    <location>
        <begin position="451"/>
        <end position="475"/>
    </location>
</feature>
<dbReference type="SUPFAM" id="SSF48452">
    <property type="entry name" value="TPR-like"/>
    <property type="match status" value="2"/>
</dbReference>
<feature type="compositionally biased region" description="Basic and acidic residues" evidence="5">
    <location>
        <begin position="458"/>
        <end position="469"/>
    </location>
</feature>
<feature type="region of interest" description="Disordered" evidence="5">
    <location>
        <begin position="131"/>
        <end position="234"/>
    </location>
</feature>
<dbReference type="InterPro" id="IPR003029">
    <property type="entry name" value="S1_domain"/>
</dbReference>
<dbReference type="RefSeq" id="XP_030842281.1">
    <property type="nucleotide sequence ID" value="XM_030986421.1"/>
</dbReference>
<proteinExistence type="predicted"/>
<keyword evidence="3" id="KW-0677">Repeat</keyword>
<dbReference type="InterPro" id="IPR003107">
    <property type="entry name" value="HAT"/>
</dbReference>
<dbReference type="GO" id="GO:0003723">
    <property type="term" value="F:RNA binding"/>
    <property type="evidence" value="ECO:0000318"/>
    <property type="project" value="GO_Central"/>
</dbReference>
<protein>
    <recommendedName>
        <fullName evidence="6">S1 motif domain-containing protein</fullName>
    </recommendedName>
</protein>
<dbReference type="OrthoDB" id="412781at2759"/>
<keyword evidence="8" id="KW-1185">Reference proteome</keyword>
<dbReference type="InterPro" id="IPR011990">
    <property type="entry name" value="TPR-like_helical_dom_sf"/>
</dbReference>
<reference evidence="7" key="2">
    <citation type="submission" date="2021-01" db="UniProtKB">
        <authorList>
            <consortium name="EnsemblMetazoa"/>
        </authorList>
    </citation>
    <scope>IDENTIFICATION</scope>
</reference>
<dbReference type="GO" id="GO:0032040">
    <property type="term" value="C:small-subunit processome"/>
    <property type="evidence" value="ECO:0000318"/>
    <property type="project" value="GO_Central"/>
</dbReference>
<evidence type="ECO:0000256" key="5">
    <source>
        <dbReference type="SAM" id="MobiDB-lite"/>
    </source>
</evidence>
<dbReference type="GO" id="GO:0003677">
    <property type="term" value="F:DNA binding"/>
    <property type="evidence" value="ECO:0007669"/>
    <property type="project" value="InterPro"/>
</dbReference>
<feature type="compositionally biased region" description="Basic and acidic residues" evidence="5">
    <location>
        <begin position="304"/>
        <end position="327"/>
    </location>
</feature>
<dbReference type="FunFam" id="2.40.50.140:FF:000175">
    <property type="entry name" value="Programmed cell death 11"/>
    <property type="match status" value="1"/>
</dbReference>
<feature type="compositionally biased region" description="Basic and acidic residues" evidence="5">
    <location>
        <begin position="1347"/>
        <end position="1358"/>
    </location>
</feature>
<feature type="domain" description="S1 motif" evidence="6">
    <location>
        <begin position="1066"/>
        <end position="1135"/>
    </location>
</feature>
<evidence type="ECO:0000256" key="4">
    <source>
        <dbReference type="ARBA" id="ARBA00023242"/>
    </source>
</evidence>
<feature type="compositionally biased region" description="Polar residues" evidence="5">
    <location>
        <begin position="1289"/>
        <end position="1314"/>
    </location>
</feature>
<dbReference type="GeneID" id="584784"/>